<comment type="subcellular location">
    <subcellularLocation>
        <location evidence="1 7">Membrane</location>
        <topology evidence="1 7">Multi-pass membrane protein</topology>
    </subcellularLocation>
</comment>
<keyword evidence="3 7" id="KW-0812">Transmembrane</keyword>
<evidence type="ECO:0000256" key="2">
    <source>
        <dbReference type="ARBA" id="ARBA00006840"/>
    </source>
</evidence>
<keyword evidence="9" id="KW-1185">Reference proteome</keyword>
<keyword evidence="6" id="KW-1015">Disulfide bond</keyword>
<protein>
    <recommendedName>
        <fullName evidence="7">Tetraspanin</fullName>
    </recommendedName>
</protein>
<evidence type="ECO:0000256" key="5">
    <source>
        <dbReference type="ARBA" id="ARBA00023136"/>
    </source>
</evidence>
<keyword evidence="5 7" id="KW-0472">Membrane</keyword>
<evidence type="ECO:0000256" key="6">
    <source>
        <dbReference type="PIRSR" id="PIRSR002419-1"/>
    </source>
</evidence>
<evidence type="ECO:0000256" key="3">
    <source>
        <dbReference type="ARBA" id="ARBA00022692"/>
    </source>
</evidence>
<dbReference type="PRINTS" id="PR00259">
    <property type="entry name" value="TMFOUR"/>
</dbReference>
<dbReference type="InterPro" id="IPR008952">
    <property type="entry name" value="Tetraspanin_EC2_sf"/>
</dbReference>
<dbReference type="PANTHER" id="PTHR19282">
    <property type="entry name" value="TETRASPANIN"/>
    <property type="match status" value="1"/>
</dbReference>
<dbReference type="PIRSF" id="PIRSF002419">
    <property type="entry name" value="Tetraspanin"/>
    <property type="match status" value="1"/>
</dbReference>
<keyword evidence="4 7" id="KW-1133">Transmembrane helix</keyword>
<gene>
    <name evidence="8" type="ORF">HF521_020641</name>
</gene>
<dbReference type="PANTHER" id="PTHR19282:SF44">
    <property type="entry name" value="CD82 ANTIGEN"/>
    <property type="match status" value="1"/>
</dbReference>
<dbReference type="InterPro" id="IPR000301">
    <property type="entry name" value="Tetraspanin_animals"/>
</dbReference>
<reference evidence="8" key="1">
    <citation type="submission" date="2020-08" db="EMBL/GenBank/DDBJ databases">
        <title>Chromosome-level assembly of Southern catfish (Silurus meridionalis) provides insights into visual adaptation to the nocturnal and benthic lifestyles.</title>
        <authorList>
            <person name="Zhang Y."/>
            <person name="Wang D."/>
            <person name="Peng Z."/>
        </authorList>
    </citation>
    <scope>NUCLEOTIDE SEQUENCE</scope>
    <source>
        <strain evidence="8">SWU-2019-XX</strain>
        <tissue evidence="8">Muscle</tissue>
    </source>
</reference>
<name>A0A8T0BED5_SILME</name>
<comment type="similarity">
    <text evidence="2 7">Belongs to the tetraspanin (TM4SF) family.</text>
</comment>
<accession>A0A8T0BED5</accession>
<evidence type="ECO:0000256" key="1">
    <source>
        <dbReference type="ARBA" id="ARBA00004141"/>
    </source>
</evidence>
<dbReference type="AlphaFoldDB" id="A0A8T0BED5"/>
<sequence>MASECCLSVTKYFLFLFNLIFFFLGLSLLGLGIWIICSDFPIPIPSYLPLSHLSYLLVISGSVTFLLGFFGSLGALKEVKCMLAIYFILLTMLLAAQTIGTVLLFTQRSVFETFLGNHVTGIMKQSNSNLLTSLEFFQHEAKCCGWNGKYDWTNIPCSCFYKNATANATDNATDNATNNTQIIPCPCQNSTCGVYEQNCGKIIIDWVNKNLLIVLGVILALALVEICGIILSMCLYKQESMNFSMHK</sequence>
<dbReference type="Proteomes" id="UP000606274">
    <property type="component" value="Unassembled WGS sequence"/>
</dbReference>
<feature type="transmembrane region" description="Helical" evidence="7">
    <location>
        <begin position="12"/>
        <end position="35"/>
    </location>
</feature>
<feature type="transmembrane region" description="Helical" evidence="7">
    <location>
        <begin position="83"/>
        <end position="105"/>
    </location>
</feature>
<dbReference type="GO" id="GO:0005886">
    <property type="term" value="C:plasma membrane"/>
    <property type="evidence" value="ECO:0007669"/>
    <property type="project" value="TreeGrafter"/>
</dbReference>
<evidence type="ECO:0000256" key="7">
    <source>
        <dbReference type="RuleBase" id="RU361218"/>
    </source>
</evidence>
<proteinExistence type="inferred from homology"/>
<feature type="transmembrane region" description="Helical" evidence="7">
    <location>
        <begin position="55"/>
        <end position="76"/>
    </location>
</feature>
<feature type="disulfide bond" evidence="6">
    <location>
        <begin position="144"/>
        <end position="159"/>
    </location>
</feature>
<evidence type="ECO:0000313" key="8">
    <source>
        <dbReference type="EMBL" id="KAF7705355.1"/>
    </source>
</evidence>
<dbReference type="EMBL" id="JABFDY010000007">
    <property type="protein sequence ID" value="KAF7705355.1"/>
    <property type="molecule type" value="Genomic_DNA"/>
</dbReference>
<organism evidence="8 9">
    <name type="scientific">Silurus meridionalis</name>
    <name type="common">Southern catfish</name>
    <name type="synonym">Silurus soldatovi meridionalis</name>
    <dbReference type="NCBI Taxonomy" id="175797"/>
    <lineage>
        <taxon>Eukaryota</taxon>
        <taxon>Metazoa</taxon>
        <taxon>Chordata</taxon>
        <taxon>Craniata</taxon>
        <taxon>Vertebrata</taxon>
        <taxon>Euteleostomi</taxon>
        <taxon>Actinopterygii</taxon>
        <taxon>Neopterygii</taxon>
        <taxon>Teleostei</taxon>
        <taxon>Ostariophysi</taxon>
        <taxon>Siluriformes</taxon>
        <taxon>Siluridae</taxon>
        <taxon>Silurus</taxon>
    </lineage>
</organism>
<feature type="transmembrane region" description="Helical" evidence="7">
    <location>
        <begin position="211"/>
        <end position="236"/>
    </location>
</feature>
<dbReference type="InterPro" id="IPR018499">
    <property type="entry name" value="Tetraspanin/Peripherin"/>
</dbReference>
<evidence type="ECO:0000256" key="4">
    <source>
        <dbReference type="ARBA" id="ARBA00022989"/>
    </source>
</evidence>
<dbReference type="Pfam" id="PF00335">
    <property type="entry name" value="Tetraspanin"/>
    <property type="match status" value="1"/>
</dbReference>
<comment type="caution">
    <text evidence="8">The sequence shown here is derived from an EMBL/GenBank/DDBJ whole genome shotgun (WGS) entry which is preliminary data.</text>
</comment>
<dbReference type="SUPFAM" id="SSF48652">
    <property type="entry name" value="Tetraspanin"/>
    <property type="match status" value="1"/>
</dbReference>
<dbReference type="OrthoDB" id="438211at2759"/>
<evidence type="ECO:0000313" key="9">
    <source>
        <dbReference type="Proteomes" id="UP000606274"/>
    </source>
</evidence>